<dbReference type="PANTHER" id="PTHR45776">
    <property type="entry name" value="MIP04163P"/>
    <property type="match status" value="1"/>
</dbReference>
<dbReference type="Gene3D" id="4.10.280.10">
    <property type="entry name" value="Helix-loop-helix DNA-binding domain"/>
    <property type="match status" value="1"/>
</dbReference>
<dbReference type="EMBL" id="SJOL01005051">
    <property type="protein sequence ID" value="TGZ70882.1"/>
    <property type="molecule type" value="Genomic_DNA"/>
</dbReference>
<feature type="compositionally biased region" description="Basic and acidic residues" evidence="7">
    <location>
        <begin position="850"/>
        <end position="860"/>
    </location>
</feature>
<feature type="compositionally biased region" description="Low complexity" evidence="7">
    <location>
        <begin position="54"/>
        <end position="71"/>
    </location>
</feature>
<keyword evidence="5" id="KW-0804">Transcription</keyword>
<protein>
    <recommendedName>
        <fullName evidence="8">BHLH domain-containing protein</fullName>
    </recommendedName>
</protein>
<dbReference type="GO" id="GO:0000978">
    <property type="term" value="F:RNA polymerase II cis-regulatory region sequence-specific DNA binding"/>
    <property type="evidence" value="ECO:0007669"/>
    <property type="project" value="TreeGrafter"/>
</dbReference>
<feature type="compositionally biased region" description="Low complexity" evidence="7">
    <location>
        <begin position="100"/>
        <end position="116"/>
    </location>
</feature>
<feature type="compositionally biased region" description="Polar residues" evidence="7">
    <location>
        <begin position="181"/>
        <end position="194"/>
    </location>
</feature>
<proteinExistence type="inferred from homology"/>
<dbReference type="GO" id="GO:0005634">
    <property type="term" value="C:nucleus"/>
    <property type="evidence" value="ECO:0007669"/>
    <property type="project" value="UniProtKB-SubCell"/>
</dbReference>
<sequence>MMLSRTSARQQRMRQQILNEERMSQTPHLVRIPGQRKSSGSKLIISSPTPSAQPPGSISQPTSQSPPVSTPNARISSQAPSRGPGASALLAFLSGPNQRSTATTATTTVTTTNSTSPGDTESRSNHEPSIQRTGCALSTLTQAPSSLVDSSQTPKYIAAADAGKSVSCQYQTAQRPPGLSVQVSSSLGKPTSVSEGPIAPAITERDNMDMDANLSSVSSDLNSPMESCFANILEEHGNDSIDLNSITPSIQFSTPVGSEFLNYARQHTSTNDRVHQVPCTAGQPQLGIRILQDYDSRQISPKLSEGSSPIKSSASCPTDVQGVLNPLGTSPLPVGSLGTQVGTSGSGGSLGGVSGTDGGSGSGTALLFTTVSPMSRHPEEQRAAWVRDRTKKDSHNRIERKRRDYINCQISELGNLLPEEMFRDGDCKKNKGSILKNSVEFICLLRAELSQLSEVRRETNLAAKVIGQLIKRIQYLEEVCGISQGSNTLDLGNLDYHRCLQEWLLLHERNTQGRSSLSPSAKSSHYHLTDGPSRSSPGISPLGTEEFLSTDSKSIFSSPGLITGSAPAPSAPLTNCSRLNSPMASGVLIGGSRGSNLTDSSSRMMRTRCTSLSVAGTGLAAEFISPTVRLPGIDFSSGQQQQLRHQRLLPSHPLSSQGRAVHVTQHAALPEQPTQPGRGSSVITTQTGQWQPQQTSHPQSQFPLQNNPFSKYRHVHTRPTGFSMDQNMDVSGLSASLPVNVNPLLCGLQNHDEIKANDLGLAHVYSFEREEFIPQMKTEPPSDPDSQTGELNFTDSGPPTLDISTSQFEALVASVSPPSSSSRLAAATLSMQNPLHQNVDSPTNASFDTDDFRFDDVPME</sequence>
<dbReference type="GO" id="GO:0000981">
    <property type="term" value="F:DNA-binding transcription factor activity, RNA polymerase II-specific"/>
    <property type="evidence" value="ECO:0007669"/>
    <property type="project" value="TreeGrafter"/>
</dbReference>
<dbReference type="Pfam" id="PF00010">
    <property type="entry name" value="HLH"/>
    <property type="match status" value="1"/>
</dbReference>
<dbReference type="InterPro" id="IPR036638">
    <property type="entry name" value="HLH_DNA-bd_sf"/>
</dbReference>
<feature type="region of interest" description="Disordered" evidence="7">
    <location>
        <begin position="514"/>
        <end position="544"/>
    </location>
</feature>
<feature type="region of interest" description="Disordered" evidence="7">
    <location>
        <begin position="776"/>
        <end position="802"/>
    </location>
</feature>
<keyword evidence="3" id="KW-0805">Transcription regulation</keyword>
<dbReference type="SUPFAM" id="SSF47459">
    <property type="entry name" value="HLH, helix-loop-helix DNA-binding domain"/>
    <property type="match status" value="1"/>
</dbReference>
<feature type="region of interest" description="Disordered" evidence="7">
    <location>
        <begin position="817"/>
        <end position="860"/>
    </location>
</feature>
<dbReference type="EMBL" id="SJOL01005051">
    <property type="protein sequence ID" value="TGZ70883.1"/>
    <property type="molecule type" value="Genomic_DNA"/>
</dbReference>
<feature type="region of interest" description="Disordered" evidence="7">
    <location>
        <begin position="1"/>
        <end position="130"/>
    </location>
</feature>
<gene>
    <name evidence="9" type="ORF">CRM22_002952</name>
</gene>
<comment type="similarity">
    <text evidence="2">Belongs to the MiT/TFE family.</text>
</comment>
<evidence type="ECO:0000256" key="6">
    <source>
        <dbReference type="ARBA" id="ARBA00023242"/>
    </source>
</evidence>
<evidence type="ECO:0000256" key="3">
    <source>
        <dbReference type="ARBA" id="ARBA00023015"/>
    </source>
</evidence>
<feature type="compositionally biased region" description="Polar residues" evidence="7">
    <location>
        <begin position="831"/>
        <end position="847"/>
    </location>
</feature>
<dbReference type="GO" id="GO:0046983">
    <property type="term" value="F:protein dimerization activity"/>
    <property type="evidence" value="ECO:0007669"/>
    <property type="project" value="InterPro"/>
</dbReference>
<evidence type="ECO:0000256" key="7">
    <source>
        <dbReference type="SAM" id="MobiDB-lite"/>
    </source>
</evidence>
<comment type="caution">
    <text evidence="9">The sequence shown here is derived from an EMBL/GenBank/DDBJ whole genome shotgun (WGS) entry which is preliminary data.</text>
</comment>
<dbReference type="STRING" id="147828.A0A4S2M3M1"/>
<feature type="compositionally biased region" description="Polar residues" evidence="7">
    <location>
        <begin position="514"/>
        <end position="523"/>
    </location>
</feature>
<dbReference type="PANTHER" id="PTHR45776:SF2">
    <property type="entry name" value="MIP04163P"/>
    <property type="match status" value="1"/>
</dbReference>
<name>A0A4S2M3M1_OPIFE</name>
<keyword evidence="10" id="KW-1185">Reference proteome</keyword>
<keyword evidence="6" id="KW-0539">Nucleus</keyword>
<feature type="region of interest" description="Disordered" evidence="7">
    <location>
        <begin position="669"/>
        <end position="700"/>
    </location>
</feature>
<feature type="compositionally biased region" description="Polar residues" evidence="7">
    <location>
        <begin position="672"/>
        <end position="683"/>
    </location>
</feature>
<evidence type="ECO:0000256" key="2">
    <source>
        <dbReference type="ARBA" id="ARBA00008289"/>
    </source>
</evidence>
<feature type="compositionally biased region" description="Low complexity" evidence="7">
    <location>
        <begin position="684"/>
        <end position="695"/>
    </location>
</feature>
<feature type="domain" description="BHLH" evidence="8">
    <location>
        <begin position="390"/>
        <end position="445"/>
    </location>
</feature>
<evidence type="ECO:0000256" key="5">
    <source>
        <dbReference type="ARBA" id="ARBA00023163"/>
    </source>
</evidence>
<dbReference type="PROSITE" id="PS50888">
    <property type="entry name" value="BHLH"/>
    <property type="match status" value="1"/>
</dbReference>
<feature type="compositionally biased region" description="Polar residues" evidence="7">
    <location>
        <begin position="784"/>
        <end position="802"/>
    </location>
</feature>
<evidence type="ECO:0000313" key="10">
    <source>
        <dbReference type="Proteomes" id="UP000308267"/>
    </source>
</evidence>
<evidence type="ECO:0000259" key="8">
    <source>
        <dbReference type="PROSITE" id="PS50888"/>
    </source>
</evidence>
<reference evidence="9 10" key="1">
    <citation type="journal article" date="2019" name="BMC Genomics">
        <title>New insights from Opisthorchis felineus genome: update on genomics of the epidemiologically important liver flukes.</title>
        <authorList>
            <person name="Ershov N.I."/>
            <person name="Mordvinov V.A."/>
            <person name="Prokhortchouk E.B."/>
            <person name="Pakharukova M.Y."/>
            <person name="Gunbin K.V."/>
            <person name="Ustyantsev K."/>
            <person name="Genaev M.A."/>
            <person name="Blinov A.G."/>
            <person name="Mazur A."/>
            <person name="Boulygina E."/>
            <person name="Tsygankova S."/>
            <person name="Khrameeva E."/>
            <person name="Chekanov N."/>
            <person name="Fan G."/>
            <person name="Xiao A."/>
            <person name="Zhang H."/>
            <person name="Xu X."/>
            <person name="Yang H."/>
            <person name="Solovyev V."/>
            <person name="Lee S.M."/>
            <person name="Liu X."/>
            <person name="Afonnikov D.A."/>
            <person name="Skryabin K.G."/>
        </authorList>
    </citation>
    <scope>NUCLEOTIDE SEQUENCE [LARGE SCALE GENOMIC DNA]</scope>
    <source>
        <strain evidence="9">AK-0245</strain>
        <tissue evidence="9">Whole organism</tissue>
    </source>
</reference>
<accession>A0A4S2M3M1</accession>
<feature type="region of interest" description="Disordered" evidence="7">
    <location>
        <begin position="179"/>
        <end position="198"/>
    </location>
</feature>
<feature type="compositionally biased region" description="Polar residues" evidence="7">
    <location>
        <begin position="36"/>
        <end position="50"/>
    </location>
</feature>
<evidence type="ECO:0000313" key="9">
    <source>
        <dbReference type="EMBL" id="TGZ70883.1"/>
    </source>
</evidence>
<dbReference type="Proteomes" id="UP000308267">
    <property type="component" value="Unassembled WGS sequence"/>
</dbReference>
<comment type="subcellular location">
    <subcellularLocation>
        <location evidence="1">Nucleus</location>
    </subcellularLocation>
</comment>
<feature type="compositionally biased region" description="Polar residues" evidence="7">
    <location>
        <begin position="1"/>
        <end position="18"/>
    </location>
</feature>
<evidence type="ECO:0000256" key="4">
    <source>
        <dbReference type="ARBA" id="ARBA00023125"/>
    </source>
</evidence>
<keyword evidence="4" id="KW-0238">DNA-binding</keyword>
<dbReference type="OrthoDB" id="6242697at2759"/>
<feature type="compositionally biased region" description="Low complexity" evidence="7">
    <location>
        <begin position="817"/>
        <end position="830"/>
    </location>
</feature>
<dbReference type="InterPro" id="IPR011598">
    <property type="entry name" value="bHLH_dom"/>
</dbReference>
<organism evidence="9 10">
    <name type="scientific">Opisthorchis felineus</name>
    <dbReference type="NCBI Taxonomy" id="147828"/>
    <lineage>
        <taxon>Eukaryota</taxon>
        <taxon>Metazoa</taxon>
        <taxon>Spiralia</taxon>
        <taxon>Lophotrochozoa</taxon>
        <taxon>Platyhelminthes</taxon>
        <taxon>Trematoda</taxon>
        <taxon>Digenea</taxon>
        <taxon>Opisthorchiida</taxon>
        <taxon>Opisthorchiata</taxon>
        <taxon>Opisthorchiidae</taxon>
        <taxon>Opisthorchis</taxon>
    </lineage>
</organism>
<evidence type="ECO:0000256" key="1">
    <source>
        <dbReference type="ARBA" id="ARBA00004123"/>
    </source>
</evidence>
<dbReference type="SMART" id="SM00353">
    <property type="entry name" value="HLH"/>
    <property type="match status" value="1"/>
</dbReference>
<dbReference type="AlphaFoldDB" id="A0A4S2M3M1"/>